<dbReference type="GO" id="GO:0046872">
    <property type="term" value="F:metal ion binding"/>
    <property type="evidence" value="ECO:0007669"/>
    <property type="project" value="UniProtKB-KW"/>
</dbReference>
<evidence type="ECO:0000259" key="6">
    <source>
        <dbReference type="Pfam" id="PF02668"/>
    </source>
</evidence>
<sequence length="295" mass="32508">MTKLDIHPLSGTIGAEVRGCDIAKIDPAEFADDIRQAVLRYKALLFTGQSDLSMDAQIAFARAFGAIETEFPSFAAKPDGRPEVTVFDGQYANGRASIWHTDLTVSQTPTAFGLLCVKESPSHGGDTMWSDTEAAYDALSPGMQRFLEGQRAVHDMFTKEYAERPGGFKTAGRSDLDLSRVSRAEHPVVRVHPETGRKCLFVNPFLTSHIVGFSSAESAHVLNFLYAHMQRPEFIVRWHWSSGDVAFWDNRCTMHVAVDDYGQGRRLAHRVCVRGDVPAGVGETSDAREANAECV</sequence>
<dbReference type="Pfam" id="PF02668">
    <property type="entry name" value="TauD"/>
    <property type="match status" value="1"/>
</dbReference>
<name>A0A2A4FM15_9BURK</name>
<keyword evidence="4" id="KW-0560">Oxidoreductase</keyword>
<dbReference type="InterPro" id="IPR051323">
    <property type="entry name" value="AtsK-like"/>
</dbReference>
<dbReference type="AlphaFoldDB" id="A0A2A4FM15"/>
<protein>
    <submittedName>
        <fullName evidence="7">Diguanylate cyclase</fullName>
    </submittedName>
</protein>
<dbReference type="GO" id="GO:0016706">
    <property type="term" value="F:2-oxoglutarate-dependent dioxygenase activity"/>
    <property type="evidence" value="ECO:0007669"/>
    <property type="project" value="TreeGrafter"/>
</dbReference>
<gene>
    <name evidence="7" type="primary">islO</name>
    <name evidence="7" type="ORF">BZL54_04195</name>
</gene>
<evidence type="ECO:0000256" key="1">
    <source>
        <dbReference type="ARBA" id="ARBA00005896"/>
    </source>
</evidence>
<dbReference type="InterPro" id="IPR003819">
    <property type="entry name" value="TauD/TfdA-like"/>
</dbReference>
<reference evidence="7 8" key="1">
    <citation type="submission" date="2017-01" db="EMBL/GenBank/DDBJ databases">
        <title>Whole-Genome Shotgun Sequencing of Two beta-Proteobacterial Species in Search of the Bulgecin Biosynthetic Cluster.</title>
        <authorList>
            <person name="Horsman M.E."/>
            <person name="Marous D.R."/>
            <person name="Li R."/>
            <person name="Oliver R.A."/>
            <person name="Byun B."/>
            <person name="Emrich S.J."/>
            <person name="Boggess B."/>
            <person name="Townsend C.A."/>
            <person name="Mobashery S."/>
        </authorList>
    </citation>
    <scope>NUCLEOTIDE SEQUENCE [LARGE SCALE GENOMIC DNA]</scope>
    <source>
        <strain evidence="7 8">ATCC 31433</strain>
    </source>
</reference>
<evidence type="ECO:0000313" key="7">
    <source>
        <dbReference type="EMBL" id="PCE33712.1"/>
    </source>
</evidence>
<dbReference type="InterPro" id="IPR042098">
    <property type="entry name" value="TauD-like_sf"/>
</dbReference>
<dbReference type="PANTHER" id="PTHR30468">
    <property type="entry name" value="ALPHA-KETOGLUTARATE-DEPENDENT SULFONATE DIOXYGENASE"/>
    <property type="match status" value="1"/>
</dbReference>
<dbReference type="SUPFAM" id="SSF51197">
    <property type="entry name" value="Clavaminate synthase-like"/>
    <property type="match status" value="1"/>
</dbReference>
<dbReference type="Gene3D" id="3.60.130.10">
    <property type="entry name" value="Clavaminate synthase-like"/>
    <property type="match status" value="1"/>
</dbReference>
<evidence type="ECO:0000256" key="4">
    <source>
        <dbReference type="ARBA" id="ARBA00023002"/>
    </source>
</evidence>
<organism evidence="7 8">
    <name type="scientific">Burkholderia ubonensis subsp. mesacidophila</name>
    <dbReference type="NCBI Taxonomy" id="265293"/>
    <lineage>
        <taxon>Bacteria</taxon>
        <taxon>Pseudomonadati</taxon>
        <taxon>Pseudomonadota</taxon>
        <taxon>Betaproteobacteria</taxon>
        <taxon>Burkholderiales</taxon>
        <taxon>Burkholderiaceae</taxon>
        <taxon>Burkholderia</taxon>
        <taxon>Burkholderia cepacia complex</taxon>
    </lineage>
</organism>
<dbReference type="RefSeq" id="WP_084908298.1">
    <property type="nucleotide sequence ID" value="NZ_CP020738.1"/>
</dbReference>
<dbReference type="PANTHER" id="PTHR30468:SF1">
    <property type="entry name" value="ALPHA-KETOGLUTARATE-DEPENDENT SULFONATE DIOXYGENASE"/>
    <property type="match status" value="1"/>
</dbReference>
<dbReference type="Proteomes" id="UP000217994">
    <property type="component" value="Unassembled WGS sequence"/>
</dbReference>
<accession>A0A2A4FM15</accession>
<keyword evidence="5" id="KW-0408">Iron</keyword>
<evidence type="ECO:0000256" key="2">
    <source>
        <dbReference type="ARBA" id="ARBA00022723"/>
    </source>
</evidence>
<keyword evidence="2" id="KW-0479">Metal-binding</keyword>
<evidence type="ECO:0000256" key="3">
    <source>
        <dbReference type="ARBA" id="ARBA00022964"/>
    </source>
</evidence>
<comment type="caution">
    <text evidence="7">The sequence shown here is derived from an EMBL/GenBank/DDBJ whole genome shotgun (WGS) entry which is preliminary data.</text>
</comment>
<keyword evidence="3" id="KW-0223">Dioxygenase</keyword>
<evidence type="ECO:0000256" key="5">
    <source>
        <dbReference type="ARBA" id="ARBA00023004"/>
    </source>
</evidence>
<comment type="similarity">
    <text evidence="1">Belongs to the TfdA dioxygenase family.</text>
</comment>
<dbReference type="EMBL" id="MTZU01000011">
    <property type="protein sequence ID" value="PCE33712.1"/>
    <property type="molecule type" value="Genomic_DNA"/>
</dbReference>
<evidence type="ECO:0000313" key="8">
    <source>
        <dbReference type="Proteomes" id="UP000217994"/>
    </source>
</evidence>
<feature type="domain" description="TauD/TfdA-like" evidence="6">
    <location>
        <begin position="6"/>
        <end position="271"/>
    </location>
</feature>
<dbReference type="GO" id="GO:0005737">
    <property type="term" value="C:cytoplasm"/>
    <property type="evidence" value="ECO:0007669"/>
    <property type="project" value="TreeGrafter"/>
</dbReference>
<proteinExistence type="inferred from homology"/>
<dbReference type="GeneID" id="69005309"/>